<comment type="caution">
    <text evidence="1">The sequence shown here is derived from an EMBL/GenBank/DDBJ whole genome shotgun (WGS) entry which is preliminary data.</text>
</comment>
<reference evidence="1 2" key="1">
    <citation type="submission" date="2020-08" db="EMBL/GenBank/DDBJ databases">
        <title>Genomic Encyclopedia of Type Strains, Phase IV (KMG-IV): sequencing the most valuable type-strain genomes for metagenomic binning, comparative biology and taxonomic classification.</title>
        <authorList>
            <person name="Goeker M."/>
        </authorList>
    </citation>
    <scope>NUCLEOTIDE SEQUENCE [LARGE SCALE GENOMIC DNA]</scope>
    <source>
        <strain evidence="1 2">DSM 26736</strain>
    </source>
</reference>
<protein>
    <submittedName>
        <fullName evidence="1">Uncharacterized protein</fullName>
    </submittedName>
</protein>
<gene>
    <name evidence="1" type="ORF">FHT02_000989</name>
</gene>
<evidence type="ECO:0000313" key="2">
    <source>
        <dbReference type="Proteomes" id="UP000527143"/>
    </source>
</evidence>
<dbReference type="AlphaFoldDB" id="A0A840Y8V8"/>
<accession>A0A840Y8V8</accession>
<keyword evidence="2" id="KW-1185">Reference proteome</keyword>
<dbReference type="EMBL" id="JACIJF010000002">
    <property type="protein sequence ID" value="MBB5709767.1"/>
    <property type="molecule type" value="Genomic_DNA"/>
</dbReference>
<dbReference type="Proteomes" id="UP000527143">
    <property type="component" value="Unassembled WGS sequence"/>
</dbReference>
<name>A0A840Y8V8_9SPHN</name>
<evidence type="ECO:0000313" key="1">
    <source>
        <dbReference type="EMBL" id="MBB5709767.1"/>
    </source>
</evidence>
<organism evidence="1 2">
    <name type="scientific">Sphingomonas xinjiangensis</name>
    <dbReference type="NCBI Taxonomy" id="643568"/>
    <lineage>
        <taxon>Bacteria</taxon>
        <taxon>Pseudomonadati</taxon>
        <taxon>Pseudomonadota</taxon>
        <taxon>Alphaproteobacteria</taxon>
        <taxon>Sphingomonadales</taxon>
        <taxon>Sphingomonadaceae</taxon>
        <taxon>Sphingomonas</taxon>
    </lineage>
</organism>
<proteinExistence type="predicted"/>
<sequence>MALSTIRRAPSGLASDSQTRIFAVESKLAEMFSNLYSRGGCEQAIKIGLELAADAELNKSGRLWLYMAAAYGQQHAALVRAGNADDAALASSRNRALEAVRNAVSLDPAENLPAFRMLYDRTDTARPRGESDLVIFFGDPDFDRILLPPSHGDAI</sequence>